<dbReference type="GO" id="GO:0006281">
    <property type="term" value="P:DNA repair"/>
    <property type="evidence" value="ECO:0007669"/>
    <property type="project" value="TreeGrafter"/>
</dbReference>
<dbReference type="InterPro" id="IPR027417">
    <property type="entry name" value="P-loop_NTPase"/>
</dbReference>
<dbReference type="GO" id="GO:0003690">
    <property type="term" value="F:double-stranded DNA binding"/>
    <property type="evidence" value="ECO:0007669"/>
    <property type="project" value="TreeGrafter"/>
</dbReference>
<dbReference type="RefSeq" id="WP_115370119.1">
    <property type="nucleotide sequence ID" value="NZ_UGPZ01000003.1"/>
</dbReference>
<dbReference type="Gene3D" id="3.40.50.300">
    <property type="entry name" value="P-loop containing nucleotide triphosphate hydrolases"/>
    <property type="match status" value="1"/>
</dbReference>
<organism evidence="1 2">
    <name type="scientific">Moraxella bovis</name>
    <dbReference type="NCBI Taxonomy" id="476"/>
    <lineage>
        <taxon>Bacteria</taxon>
        <taxon>Pseudomonadati</taxon>
        <taxon>Pseudomonadota</taxon>
        <taxon>Gammaproteobacteria</taxon>
        <taxon>Moraxellales</taxon>
        <taxon>Moraxellaceae</taxon>
        <taxon>Moraxella</taxon>
    </lineage>
</organism>
<dbReference type="InterPro" id="IPR017101">
    <property type="entry name" value="P-loop_ATP/GTP-bd_All4644_prd"/>
</dbReference>
<evidence type="ECO:0000313" key="1">
    <source>
        <dbReference type="EMBL" id="STY94027.1"/>
    </source>
</evidence>
<accession>A0A378Q4D2</accession>
<dbReference type="AlphaFoldDB" id="A0A378Q4D2"/>
<sequence>MELIIFIGLQGAGKSTFYKERFIDTHIRLNGDMLKTAHREKRLFGACLDSKTPTVIDKTNPTRDVRADYIRLAKTHHFKVIAYYFDVPFNVALTNNNRRHGKAKTPEVGLKSVAKVLSRPDFDEGFDKIFVVKNTGGDFEVQEYVCDLTN</sequence>
<dbReference type="PIRSF" id="PIRSF037081">
    <property type="entry name" value="P-loop_All4644_prd"/>
    <property type="match status" value="1"/>
</dbReference>
<dbReference type="GO" id="GO:0046404">
    <property type="term" value="F:ATP-dependent polydeoxyribonucleotide 5'-hydroxyl-kinase activity"/>
    <property type="evidence" value="ECO:0007669"/>
    <property type="project" value="TreeGrafter"/>
</dbReference>
<proteinExistence type="predicted"/>
<keyword evidence="1" id="KW-0808">Transferase</keyword>
<name>A0A378Q4D2_MORBO</name>
<dbReference type="Pfam" id="PF13671">
    <property type="entry name" value="AAA_33"/>
    <property type="match status" value="1"/>
</dbReference>
<dbReference type="PANTHER" id="PTHR12083:SF9">
    <property type="entry name" value="BIFUNCTIONAL POLYNUCLEOTIDE PHOSPHATASE_KINASE"/>
    <property type="match status" value="1"/>
</dbReference>
<reference evidence="1 2" key="1">
    <citation type="submission" date="2018-06" db="EMBL/GenBank/DDBJ databases">
        <authorList>
            <consortium name="Pathogen Informatics"/>
            <person name="Doyle S."/>
        </authorList>
    </citation>
    <scope>NUCLEOTIDE SEQUENCE [LARGE SCALE GENOMIC DNA]</scope>
    <source>
        <strain evidence="1 2">NCTC9426</strain>
    </source>
</reference>
<dbReference type="PANTHER" id="PTHR12083">
    <property type="entry name" value="BIFUNCTIONAL POLYNUCLEOTIDE PHOSPHATASE/KINASE"/>
    <property type="match status" value="1"/>
</dbReference>
<gene>
    <name evidence="1" type="ORF">NCTC9426_02762</name>
</gene>
<keyword evidence="1" id="KW-0418">Kinase</keyword>
<dbReference type="EMBL" id="UGPZ01000003">
    <property type="protein sequence ID" value="STY94027.1"/>
    <property type="molecule type" value="Genomic_DNA"/>
</dbReference>
<dbReference type="GO" id="GO:0046403">
    <property type="term" value="F:polynucleotide 3'-phosphatase activity"/>
    <property type="evidence" value="ECO:0007669"/>
    <property type="project" value="TreeGrafter"/>
</dbReference>
<protein>
    <submittedName>
        <fullName evidence="1">Predicted kinase</fullName>
    </submittedName>
</protein>
<evidence type="ECO:0000313" key="2">
    <source>
        <dbReference type="Proteomes" id="UP000254133"/>
    </source>
</evidence>
<dbReference type="Proteomes" id="UP000254133">
    <property type="component" value="Unassembled WGS sequence"/>
</dbReference>
<dbReference type="SUPFAM" id="SSF52540">
    <property type="entry name" value="P-loop containing nucleoside triphosphate hydrolases"/>
    <property type="match status" value="1"/>
</dbReference>